<name>A0AAD4THN7_9MAGN</name>
<feature type="region of interest" description="Disordered" evidence="5">
    <location>
        <begin position="1"/>
        <end position="22"/>
    </location>
</feature>
<accession>A0AAD4THN7</accession>
<reference evidence="7" key="1">
    <citation type="submission" date="2022-04" db="EMBL/GenBank/DDBJ databases">
        <title>A functionally conserved STORR gene fusion in Papaver species that diverged 16.8 million years ago.</title>
        <authorList>
            <person name="Catania T."/>
        </authorList>
    </citation>
    <scope>NUCLEOTIDE SEQUENCE</scope>
    <source>
        <strain evidence="7">S-188037</strain>
    </source>
</reference>
<dbReference type="InterPro" id="IPR004403">
    <property type="entry name" value="Peptide_chain-rel_eRF1/aRF1"/>
</dbReference>
<dbReference type="Proteomes" id="UP001202328">
    <property type="component" value="Unassembled WGS sequence"/>
</dbReference>
<comment type="caution">
    <text evidence="7">The sequence shown here is derived from an EMBL/GenBank/DDBJ whole genome shotgun (WGS) entry which is preliminary data.</text>
</comment>
<dbReference type="Pfam" id="PF03465">
    <property type="entry name" value="eRF1_3"/>
    <property type="match status" value="1"/>
</dbReference>
<evidence type="ECO:0000256" key="2">
    <source>
        <dbReference type="ARBA" id="ARBA00005326"/>
    </source>
</evidence>
<dbReference type="InterPro" id="IPR005142">
    <property type="entry name" value="eRF1_3"/>
</dbReference>
<feature type="region of interest" description="Disordered" evidence="5">
    <location>
        <begin position="41"/>
        <end position="64"/>
    </location>
</feature>
<protein>
    <recommendedName>
        <fullName evidence="6">eRF1 domain-containing protein</fullName>
    </recommendedName>
</protein>
<proteinExistence type="inferred from homology"/>
<evidence type="ECO:0000256" key="4">
    <source>
        <dbReference type="ARBA" id="ARBA00022917"/>
    </source>
</evidence>
<evidence type="ECO:0000313" key="8">
    <source>
        <dbReference type="Proteomes" id="UP001202328"/>
    </source>
</evidence>
<dbReference type="PANTHER" id="PTHR10113">
    <property type="entry name" value="PEPTIDE CHAIN RELEASE FACTOR SUBUNIT 1"/>
    <property type="match status" value="1"/>
</dbReference>
<sequence>MEKTEKLIPRRKSEDVVKDKDDASTFESCTLNKGDSLVVVDEQSPNPTVGEVNEPFRRDSSPSVYGTTATVPAIVLDSVDGDLHEGSISSERWLIGKYFEVISQDSGKCVFGVEDTLKALEMVAVETLIVWENLDISRYILKNSVTGETSIQHFNKEEEDDQSNFRDLANNAELEVQEKLPLPEWFANEYQQFGCALEFVTDKSEEGSQFCRGFGGIGGILRYRLDDGSGQVNTTEGDLQDTTEDQPQPSKPEPPKFFSNCYLQFCPDGRKEFRISFYLSYHLIMN</sequence>
<dbReference type="Gene3D" id="3.30.1330.30">
    <property type="match status" value="1"/>
</dbReference>
<evidence type="ECO:0000256" key="1">
    <source>
        <dbReference type="ARBA" id="ARBA00004496"/>
    </source>
</evidence>
<evidence type="ECO:0000313" key="7">
    <source>
        <dbReference type="EMBL" id="KAI3960319.1"/>
    </source>
</evidence>
<keyword evidence="3" id="KW-0963">Cytoplasm</keyword>
<dbReference type="GO" id="GO:0003747">
    <property type="term" value="F:translation release factor activity"/>
    <property type="evidence" value="ECO:0007669"/>
    <property type="project" value="InterPro"/>
</dbReference>
<organism evidence="7 8">
    <name type="scientific">Papaver atlanticum</name>
    <dbReference type="NCBI Taxonomy" id="357466"/>
    <lineage>
        <taxon>Eukaryota</taxon>
        <taxon>Viridiplantae</taxon>
        <taxon>Streptophyta</taxon>
        <taxon>Embryophyta</taxon>
        <taxon>Tracheophyta</taxon>
        <taxon>Spermatophyta</taxon>
        <taxon>Magnoliopsida</taxon>
        <taxon>Ranunculales</taxon>
        <taxon>Papaveraceae</taxon>
        <taxon>Papaveroideae</taxon>
        <taxon>Papaver</taxon>
    </lineage>
</organism>
<feature type="region of interest" description="Disordered" evidence="5">
    <location>
        <begin position="231"/>
        <end position="256"/>
    </location>
</feature>
<keyword evidence="8" id="KW-1185">Reference proteome</keyword>
<comment type="subcellular location">
    <subcellularLocation>
        <location evidence="1">Cytoplasm</location>
    </subcellularLocation>
</comment>
<comment type="similarity">
    <text evidence="2">Belongs to the eukaryotic release factor 1 family.</text>
</comment>
<feature type="domain" description="eRF1" evidence="6">
    <location>
        <begin position="89"/>
        <end position="225"/>
    </location>
</feature>
<dbReference type="EMBL" id="JAJJMB010000948">
    <property type="protein sequence ID" value="KAI3960319.1"/>
    <property type="molecule type" value="Genomic_DNA"/>
</dbReference>
<evidence type="ECO:0000259" key="6">
    <source>
        <dbReference type="Pfam" id="PF03465"/>
    </source>
</evidence>
<gene>
    <name evidence="7" type="ORF">MKW98_017043</name>
</gene>
<evidence type="ECO:0000256" key="5">
    <source>
        <dbReference type="SAM" id="MobiDB-lite"/>
    </source>
</evidence>
<keyword evidence="4" id="KW-0648">Protein biosynthesis</keyword>
<evidence type="ECO:0000256" key="3">
    <source>
        <dbReference type="ARBA" id="ARBA00022490"/>
    </source>
</evidence>
<dbReference type="InterPro" id="IPR029064">
    <property type="entry name" value="Ribosomal_eL30-like_sf"/>
</dbReference>
<dbReference type="FunFam" id="3.30.1330.30:FF:000006">
    <property type="entry name" value="Peptide chain release factor subunit 1"/>
    <property type="match status" value="1"/>
</dbReference>
<dbReference type="SUPFAM" id="SSF55315">
    <property type="entry name" value="L30e-like"/>
    <property type="match status" value="1"/>
</dbReference>
<dbReference type="GO" id="GO:0005737">
    <property type="term" value="C:cytoplasm"/>
    <property type="evidence" value="ECO:0007669"/>
    <property type="project" value="UniProtKB-SubCell"/>
</dbReference>
<dbReference type="AlphaFoldDB" id="A0AAD4THN7"/>